<dbReference type="InterPro" id="IPR039309">
    <property type="entry name" value="BT1"/>
</dbReference>
<comment type="similarity">
    <text evidence="2">Belongs to the major facilitator superfamily. Folate-biopterin transporter (TC 2.A.71) family.</text>
</comment>
<dbReference type="Pfam" id="PF08294">
    <property type="entry name" value="TIM21"/>
    <property type="match status" value="1"/>
</dbReference>
<accession>A0AAD9GRC5</accession>
<keyword evidence="4 8" id="KW-0812">Transmembrane</keyword>
<feature type="region of interest" description="Disordered" evidence="7">
    <location>
        <begin position="32"/>
        <end position="61"/>
    </location>
</feature>
<dbReference type="Gene3D" id="1.20.1250.20">
    <property type="entry name" value="MFS general substrate transporter like domains"/>
    <property type="match status" value="1"/>
</dbReference>
<feature type="transmembrane region" description="Helical" evidence="8">
    <location>
        <begin position="73"/>
        <end position="92"/>
    </location>
</feature>
<dbReference type="Pfam" id="PF03092">
    <property type="entry name" value="BT1"/>
    <property type="match status" value="2"/>
</dbReference>
<dbReference type="InterPro" id="IPR013261">
    <property type="entry name" value="Tim21"/>
</dbReference>
<feature type="transmembrane region" description="Helical" evidence="8">
    <location>
        <begin position="540"/>
        <end position="559"/>
    </location>
</feature>
<dbReference type="Gene3D" id="3.10.450.320">
    <property type="entry name" value="Mitochondrial import inner membrane translocase subunit Tim21"/>
    <property type="match status" value="1"/>
</dbReference>
<feature type="transmembrane region" description="Helical" evidence="8">
    <location>
        <begin position="688"/>
        <end position="706"/>
    </location>
</feature>
<evidence type="ECO:0000256" key="1">
    <source>
        <dbReference type="ARBA" id="ARBA00004141"/>
    </source>
</evidence>
<feature type="transmembrane region" description="Helical" evidence="8">
    <location>
        <begin position="365"/>
        <end position="382"/>
    </location>
</feature>
<evidence type="ECO:0000256" key="2">
    <source>
        <dbReference type="ARBA" id="ARBA00007015"/>
    </source>
</evidence>
<evidence type="ECO:0000313" key="10">
    <source>
        <dbReference type="Proteomes" id="UP001259832"/>
    </source>
</evidence>
<feature type="transmembrane region" description="Helical" evidence="8">
    <location>
        <begin position="201"/>
        <end position="221"/>
    </location>
</feature>
<evidence type="ECO:0000256" key="6">
    <source>
        <dbReference type="ARBA" id="ARBA00023136"/>
    </source>
</evidence>
<gene>
    <name evidence="9" type="ORF">P3T76_005796</name>
</gene>
<feature type="transmembrane region" description="Helical" evidence="8">
    <location>
        <begin position="281"/>
        <end position="299"/>
    </location>
</feature>
<evidence type="ECO:0000256" key="5">
    <source>
        <dbReference type="ARBA" id="ARBA00022989"/>
    </source>
</evidence>
<keyword evidence="3" id="KW-0813">Transport</keyword>
<feature type="transmembrane region" description="Helical" evidence="8">
    <location>
        <begin position="319"/>
        <end position="337"/>
    </location>
</feature>
<evidence type="ECO:0000256" key="7">
    <source>
        <dbReference type="SAM" id="MobiDB-lite"/>
    </source>
</evidence>
<evidence type="ECO:0000256" key="4">
    <source>
        <dbReference type="ARBA" id="ARBA00022692"/>
    </source>
</evidence>
<dbReference type="EMBL" id="JASMQC010000008">
    <property type="protein sequence ID" value="KAK1943159.1"/>
    <property type="molecule type" value="Genomic_DNA"/>
</dbReference>
<dbReference type="AlphaFoldDB" id="A0AAD9GRC5"/>
<dbReference type="SUPFAM" id="SSF103473">
    <property type="entry name" value="MFS general substrate transporter"/>
    <property type="match status" value="1"/>
</dbReference>
<dbReference type="PANTHER" id="PTHR31585">
    <property type="entry name" value="FOLATE-BIOPTERIN TRANSPORTER 1, CHLOROPLASTIC"/>
    <property type="match status" value="1"/>
</dbReference>
<reference evidence="9" key="1">
    <citation type="submission" date="2023-08" db="EMBL/GenBank/DDBJ databases">
        <title>Reference Genome Resource for the Citrus Pathogen Phytophthora citrophthora.</title>
        <authorList>
            <person name="Moller H."/>
            <person name="Coetzee B."/>
            <person name="Rose L.J."/>
            <person name="Van Niekerk J.M."/>
        </authorList>
    </citation>
    <scope>NUCLEOTIDE SEQUENCE</scope>
    <source>
        <strain evidence="9">STE-U-9442</strain>
    </source>
</reference>
<dbReference type="GO" id="GO:0005744">
    <property type="term" value="C:TIM23 mitochondrial import inner membrane translocase complex"/>
    <property type="evidence" value="ECO:0007669"/>
    <property type="project" value="InterPro"/>
</dbReference>
<organism evidence="9 10">
    <name type="scientific">Phytophthora citrophthora</name>
    <dbReference type="NCBI Taxonomy" id="4793"/>
    <lineage>
        <taxon>Eukaryota</taxon>
        <taxon>Sar</taxon>
        <taxon>Stramenopiles</taxon>
        <taxon>Oomycota</taxon>
        <taxon>Peronosporomycetes</taxon>
        <taxon>Peronosporales</taxon>
        <taxon>Peronosporaceae</taxon>
        <taxon>Phytophthora</taxon>
    </lineage>
</organism>
<name>A0AAD9GRC5_9STRA</name>
<dbReference type="PANTHER" id="PTHR31585:SF5">
    <property type="entry name" value="RNA-BINDING S4 DOMAIN-CONTAINING PROTEIN"/>
    <property type="match status" value="1"/>
</dbReference>
<dbReference type="InterPro" id="IPR038552">
    <property type="entry name" value="Tim21_IMS_sf"/>
</dbReference>
<keyword evidence="6 8" id="KW-0472">Membrane</keyword>
<proteinExistence type="inferred from homology"/>
<feature type="transmembrane region" description="Helical" evidence="8">
    <location>
        <begin position="394"/>
        <end position="418"/>
    </location>
</feature>
<evidence type="ECO:0000313" key="9">
    <source>
        <dbReference type="EMBL" id="KAK1943159.1"/>
    </source>
</evidence>
<comment type="subcellular location">
    <subcellularLocation>
        <location evidence="1">Membrane</location>
        <topology evidence="1">Multi-pass membrane protein</topology>
    </subcellularLocation>
</comment>
<feature type="transmembrane region" description="Helical" evidence="8">
    <location>
        <begin position="144"/>
        <end position="163"/>
    </location>
</feature>
<feature type="transmembrane region" description="Helical" evidence="8">
    <location>
        <begin position="502"/>
        <end position="520"/>
    </location>
</feature>
<keyword evidence="10" id="KW-1185">Reference proteome</keyword>
<comment type="caution">
    <text evidence="9">The sequence shown here is derived from an EMBL/GenBank/DDBJ whole genome shotgun (WGS) entry which is preliminary data.</text>
</comment>
<dbReference type="InterPro" id="IPR036259">
    <property type="entry name" value="MFS_trans_sf"/>
</dbReference>
<feature type="transmembrane region" description="Helical" evidence="8">
    <location>
        <begin position="242"/>
        <end position="261"/>
    </location>
</feature>
<keyword evidence="5 8" id="KW-1133">Transmembrane helix</keyword>
<dbReference type="Proteomes" id="UP001259832">
    <property type="component" value="Unassembled WGS sequence"/>
</dbReference>
<feature type="transmembrane region" description="Helical" evidence="8">
    <location>
        <begin position="112"/>
        <end position="132"/>
    </location>
</feature>
<evidence type="ECO:0000256" key="8">
    <source>
        <dbReference type="SAM" id="Phobius"/>
    </source>
</evidence>
<feature type="region of interest" description="Disordered" evidence="7">
    <location>
        <begin position="643"/>
        <end position="669"/>
    </location>
</feature>
<dbReference type="GO" id="GO:0030150">
    <property type="term" value="P:protein import into mitochondrial matrix"/>
    <property type="evidence" value="ECO:0007669"/>
    <property type="project" value="InterPro"/>
</dbReference>
<evidence type="ECO:0000256" key="3">
    <source>
        <dbReference type="ARBA" id="ARBA00022448"/>
    </source>
</evidence>
<protein>
    <submittedName>
        <fullName evidence="9">Mitochondrial import inner membrane translocase subunit Tim21</fullName>
    </submittedName>
</protein>
<sequence length="841" mass="94652">MFRQQHQKMDIGGVDAAQGLQRVERLSYVRSVVSSDNEGDQEKLQGDTPLQKAGENEDGLPLRSGDVPNLYHWRHIGLLVQYAAVGLLYGGLPRTVYPFLNNYLHLNGYQTLSARVLLGLPWSFKVVIGIVSDCFPIFQSRRRAYMVMGWMVCSSMLLVLVFVKQESPFYIDPTLRGKDLTKVSPSELRDRINWRAPGSGSVYIVLMMLASLGYMIADVASDGLVVEFAQREPEDIRGNIQSTVYLVRSIAMILAALLVGFGLNGEDYGGSFNWSFSMSQLMLIFALLSLVAIPAALWFIQEPPLGDDVPRFRQYMQSLWILIQNSAMVQILAYRFFSGIFDGFTVTASDPIQRYWARVHPLNESLFSVIGLVVFSAALYMTKRIGLGWSWRRVIAWTTVSVITLDAIVAMLTIWNVLRSQWFWLGTPILEELPQAMNFLVSTFVVVELAELGNEAAVYGLLTTVSNLSSPFASCISKNVNALFDVDVTDIIRDSKHVRWEITWTFVIAYIMKLLSLAWLPLLPRQKRETQALKRQARQWFWGGIATIFVFIFALLWSVTTNLLSIFPNTSCLVLAGGSGFRFLTNQYPIFPHNCQHHQNRPILHHTLEMLRFVSAPALRAAQKSALQQRYRALQVARRPVAPTRSFTSTRSRLNPEKPAAQATKEGQKAPDALVLTPYEKVTATATGGFWVGFIGLVSVGVYFVARELLPNRMSPNGLFSESLDFVSDNTDVTSRLGLPLHGYGHDHFGHREGRRNRIEHVNLQAKDGTPRLRIKYNIKGPSGHAYVFAEVNQNMKKNEYVYLIVQITKTGELLKIVDNRQILAAETPEEQDALGQLLGK</sequence>